<evidence type="ECO:0000313" key="2">
    <source>
        <dbReference type="EMBL" id="TWU71338.1"/>
    </source>
</evidence>
<dbReference type="Proteomes" id="UP000317257">
    <property type="component" value="Unassembled WGS sequence"/>
</dbReference>
<evidence type="ECO:0000256" key="1">
    <source>
        <dbReference type="SAM" id="MobiDB-lite"/>
    </source>
</evidence>
<dbReference type="AlphaFoldDB" id="A0A5C6G4B9"/>
<gene>
    <name evidence="2" type="ORF">ED733_002100</name>
</gene>
<sequence>MMIEGSPDQKSPEVYRAMLPRWTVDETSADNYTLRNAHNGPDSPIRPASAVALDG</sequence>
<reference evidence="3" key="1">
    <citation type="submission" date="2018-12" db="EMBL/GenBank/DDBJ databases">
        <title>The complete genome of Metarhizium rileyi, a key fungal pathogen of Lepidoptera.</title>
        <authorList>
            <person name="Binneck E."/>
            <person name="Lastra C.C.L."/>
            <person name="Sosa-Gomez D.R."/>
        </authorList>
    </citation>
    <scope>NUCLEOTIDE SEQUENCE [LARGE SCALE GENOMIC DNA]</scope>
    <source>
        <strain evidence="3">Cep018-CH2</strain>
    </source>
</reference>
<comment type="caution">
    <text evidence="2">The sequence shown here is derived from an EMBL/GenBank/DDBJ whole genome shotgun (WGS) entry which is preliminary data.</text>
</comment>
<name>A0A5C6G4B9_METRR</name>
<feature type="region of interest" description="Disordered" evidence="1">
    <location>
        <begin position="34"/>
        <end position="55"/>
    </location>
</feature>
<evidence type="ECO:0000313" key="3">
    <source>
        <dbReference type="Proteomes" id="UP000317257"/>
    </source>
</evidence>
<accession>A0A5C6G4B9</accession>
<proteinExistence type="predicted"/>
<dbReference type="EMBL" id="SBHS01000047">
    <property type="protein sequence ID" value="TWU71338.1"/>
    <property type="molecule type" value="Genomic_DNA"/>
</dbReference>
<protein>
    <submittedName>
        <fullName evidence="2">Uncharacterized protein</fullName>
    </submittedName>
</protein>
<organism evidence="2 3">
    <name type="scientific">Metarhizium rileyi (strain RCEF 4871)</name>
    <name type="common">Nomuraea rileyi</name>
    <dbReference type="NCBI Taxonomy" id="1649241"/>
    <lineage>
        <taxon>Eukaryota</taxon>
        <taxon>Fungi</taxon>
        <taxon>Dikarya</taxon>
        <taxon>Ascomycota</taxon>
        <taxon>Pezizomycotina</taxon>
        <taxon>Sordariomycetes</taxon>
        <taxon>Hypocreomycetidae</taxon>
        <taxon>Hypocreales</taxon>
        <taxon>Clavicipitaceae</taxon>
        <taxon>Metarhizium</taxon>
    </lineage>
</organism>